<evidence type="ECO:0000259" key="4">
    <source>
        <dbReference type="PROSITE" id="PS50893"/>
    </source>
</evidence>
<dbReference type="Pfam" id="PF00005">
    <property type="entry name" value="ABC_tran"/>
    <property type="match status" value="1"/>
</dbReference>
<dbReference type="InterPro" id="IPR003593">
    <property type="entry name" value="AAA+_ATPase"/>
</dbReference>
<protein>
    <submittedName>
        <fullName evidence="5">ABC transporter</fullName>
    </submittedName>
</protein>
<keyword evidence="1" id="KW-0813">Transport</keyword>
<evidence type="ECO:0000313" key="6">
    <source>
        <dbReference type="Proteomes" id="UP000078486"/>
    </source>
</evidence>
<comment type="caution">
    <text evidence="5">The sequence shown here is derived from an EMBL/GenBank/DDBJ whole genome shotgun (WGS) entry which is preliminary data.</text>
</comment>
<dbReference type="PROSITE" id="PS50893">
    <property type="entry name" value="ABC_TRANSPORTER_2"/>
    <property type="match status" value="1"/>
</dbReference>
<dbReference type="AlphaFoldDB" id="A0A178IBS3"/>
<accession>A0A178IBS3</accession>
<proteinExistence type="predicted"/>
<dbReference type="InterPro" id="IPR050153">
    <property type="entry name" value="Metal_Ion_Import_ABC"/>
</dbReference>
<dbReference type="OrthoDB" id="9789994at2"/>
<dbReference type="PANTHER" id="PTHR42734">
    <property type="entry name" value="METAL TRANSPORT SYSTEM ATP-BINDING PROTEIN TM_0124-RELATED"/>
    <property type="match status" value="1"/>
</dbReference>
<evidence type="ECO:0000256" key="2">
    <source>
        <dbReference type="ARBA" id="ARBA00022741"/>
    </source>
</evidence>
<keyword evidence="6" id="KW-1185">Reference proteome</keyword>
<gene>
    <name evidence="5" type="ORF">AW736_23150</name>
</gene>
<keyword evidence="3" id="KW-0067">ATP-binding</keyword>
<dbReference type="Proteomes" id="UP000078486">
    <property type="component" value="Unassembled WGS sequence"/>
</dbReference>
<evidence type="ECO:0000313" key="5">
    <source>
        <dbReference type="EMBL" id="OAM87482.1"/>
    </source>
</evidence>
<dbReference type="GO" id="GO:0016887">
    <property type="term" value="F:ATP hydrolysis activity"/>
    <property type="evidence" value="ECO:0007669"/>
    <property type="project" value="InterPro"/>
</dbReference>
<reference evidence="5 6" key="1">
    <citation type="submission" date="2016-01" db="EMBL/GenBank/DDBJ databases">
        <title>High potential of lignocellulose degradation of a new Verrucomicrobia species.</title>
        <authorList>
            <person name="Wang Y."/>
            <person name="Shi Y."/>
            <person name="Qiu Z."/>
            <person name="Liu S."/>
            <person name="Yang H."/>
        </authorList>
    </citation>
    <scope>NUCLEOTIDE SEQUENCE [LARGE SCALE GENOMIC DNA]</scope>
    <source>
        <strain evidence="5 6">TSB47</strain>
    </source>
</reference>
<keyword evidence="2" id="KW-0547">Nucleotide-binding</keyword>
<dbReference type="SMART" id="SM00382">
    <property type="entry name" value="AAA"/>
    <property type="match status" value="1"/>
</dbReference>
<dbReference type="InterPro" id="IPR017871">
    <property type="entry name" value="ABC_transporter-like_CS"/>
</dbReference>
<feature type="domain" description="ABC transporter" evidence="4">
    <location>
        <begin position="19"/>
        <end position="258"/>
    </location>
</feature>
<dbReference type="InterPro" id="IPR027417">
    <property type="entry name" value="P-loop_NTPase"/>
</dbReference>
<evidence type="ECO:0000256" key="3">
    <source>
        <dbReference type="ARBA" id="ARBA00022840"/>
    </source>
</evidence>
<dbReference type="EMBL" id="LRRQ01000171">
    <property type="protein sequence ID" value="OAM87482.1"/>
    <property type="molecule type" value="Genomic_DNA"/>
</dbReference>
<dbReference type="Gene3D" id="3.40.50.300">
    <property type="entry name" value="P-loop containing nucleotide triphosphate hydrolases"/>
    <property type="match status" value="1"/>
</dbReference>
<dbReference type="RefSeq" id="WP_068772702.1">
    <property type="nucleotide sequence ID" value="NZ_CP109796.1"/>
</dbReference>
<dbReference type="PROSITE" id="PS00211">
    <property type="entry name" value="ABC_TRANSPORTER_1"/>
    <property type="match status" value="1"/>
</dbReference>
<evidence type="ECO:0000256" key="1">
    <source>
        <dbReference type="ARBA" id="ARBA00022448"/>
    </source>
</evidence>
<dbReference type="STRING" id="1184151.AW736_23150"/>
<organism evidence="5 6">
    <name type="scientific">Termitidicoccus mucosus</name>
    <dbReference type="NCBI Taxonomy" id="1184151"/>
    <lineage>
        <taxon>Bacteria</taxon>
        <taxon>Pseudomonadati</taxon>
        <taxon>Verrucomicrobiota</taxon>
        <taxon>Opitutia</taxon>
        <taxon>Opitutales</taxon>
        <taxon>Opitutaceae</taxon>
        <taxon>Termitidicoccus</taxon>
    </lineage>
</organism>
<name>A0A178IBS3_9BACT</name>
<dbReference type="GO" id="GO:0005524">
    <property type="term" value="F:ATP binding"/>
    <property type="evidence" value="ECO:0007669"/>
    <property type="project" value="UniProtKB-KW"/>
</dbReference>
<dbReference type="SUPFAM" id="SSF52540">
    <property type="entry name" value="P-loop containing nucleoside triphosphate hydrolases"/>
    <property type="match status" value="1"/>
</dbReference>
<dbReference type="InterPro" id="IPR003439">
    <property type="entry name" value="ABC_transporter-like_ATP-bd"/>
</dbReference>
<sequence length="282" mass="30734">MKKSAVSSRSAVKGTAPILDVSALTVERGKTIILRDIAWRVERGQHWVILGPNGCGKTSLLRALTGYMPPTGGAISVLGRRYGDCDWRDLRLSIGLVTSALQISIPPAETAVETVMSGKFAQLDLWARTTRADRAAALAHLRLLGAGHLAEREWIFLSQGERQRVLIARALMAKPRILILDEPCSGLDPVARDYFLGFVEKLARRRASPSLVLVTHHVEEITPAFTHALLLREGRVVADGPLAKALTARTLSTAFGAPMRLARRDGVWRIAFPRAAGRGRGD</sequence>